<comment type="catalytic activity">
    <reaction evidence="8">
        <text>a ubiquinone + n Na(+)(in) + NADH + H(+) = a ubiquinol + n Na(+)(out) + NAD(+)</text>
        <dbReference type="Rhea" id="RHEA:47748"/>
        <dbReference type="Rhea" id="RHEA-COMP:9565"/>
        <dbReference type="Rhea" id="RHEA-COMP:9566"/>
        <dbReference type="ChEBI" id="CHEBI:15378"/>
        <dbReference type="ChEBI" id="CHEBI:16389"/>
        <dbReference type="ChEBI" id="CHEBI:17976"/>
        <dbReference type="ChEBI" id="CHEBI:29101"/>
        <dbReference type="ChEBI" id="CHEBI:57540"/>
        <dbReference type="ChEBI" id="CHEBI:57945"/>
        <dbReference type="EC" id="7.2.1.1"/>
    </reaction>
</comment>
<keyword evidence="6 8" id="KW-0830">Ubiquinone</keyword>
<evidence type="ECO:0000256" key="5">
    <source>
        <dbReference type="ARBA" id="ARBA00023065"/>
    </source>
</evidence>
<feature type="domain" description="NqrA second alpha/beta" evidence="11">
    <location>
        <begin position="118"/>
        <end position="260"/>
    </location>
</feature>
<keyword evidence="2 8" id="KW-1278">Translocase</keyword>
<feature type="domain" description="Na(+)-translocating NADH-quinone reductase subunit A C-terminal" evidence="10">
    <location>
        <begin position="265"/>
        <end position="315"/>
    </location>
</feature>
<dbReference type="Pfam" id="PF11973">
    <property type="entry name" value="NQRA_SLBB"/>
    <property type="match status" value="1"/>
</dbReference>
<comment type="caution">
    <text evidence="12">The sequence shown here is derived from an EMBL/GenBank/DDBJ whole genome shotgun (WGS) entry which is preliminary data.</text>
</comment>
<evidence type="ECO:0000256" key="7">
    <source>
        <dbReference type="ARBA" id="ARBA00023201"/>
    </source>
</evidence>
<dbReference type="AlphaFoldDB" id="A0A9X2FF49"/>
<dbReference type="RefSeq" id="WP_252856051.1">
    <property type="nucleotide sequence ID" value="NZ_JAMXLR010000092.1"/>
</dbReference>
<keyword evidence="3 8" id="KW-0520">NAD</keyword>
<reference evidence="12" key="1">
    <citation type="submission" date="2022-06" db="EMBL/GenBank/DDBJ databases">
        <title>Aeoliella straminimaris, a novel planctomycete from sediments.</title>
        <authorList>
            <person name="Vitorino I.R."/>
            <person name="Lage O.M."/>
        </authorList>
    </citation>
    <scope>NUCLEOTIDE SEQUENCE</scope>
    <source>
        <strain evidence="12">ICT_H6.2</strain>
    </source>
</reference>
<evidence type="ECO:0000256" key="2">
    <source>
        <dbReference type="ARBA" id="ARBA00022967"/>
    </source>
</evidence>
<dbReference type="NCBIfam" id="NF003759">
    <property type="entry name" value="PRK05352.1-2"/>
    <property type="match status" value="1"/>
</dbReference>
<dbReference type="Pfam" id="PF24836">
    <property type="entry name" value="NQRA_2nd"/>
    <property type="match status" value="1"/>
</dbReference>
<comment type="similarity">
    <text evidence="8">Belongs to the NqrA family.</text>
</comment>
<evidence type="ECO:0000256" key="6">
    <source>
        <dbReference type="ARBA" id="ARBA00023075"/>
    </source>
</evidence>
<dbReference type="GO" id="GO:0016655">
    <property type="term" value="F:oxidoreductase activity, acting on NAD(P)H, quinone or similar compound as acceptor"/>
    <property type="evidence" value="ECO:0007669"/>
    <property type="project" value="UniProtKB-UniRule"/>
</dbReference>
<protein>
    <recommendedName>
        <fullName evidence="8">Na(+)-translocating NADH-quinone reductase subunit A</fullName>
        <shortName evidence="8">Na(+)-NQR subunit A</shortName>
        <shortName evidence="8">Na(+)-translocating NQR subunit A</shortName>
        <ecNumber evidence="8">7.2.1.1</ecNumber>
    </recommendedName>
    <alternativeName>
        <fullName evidence="8">NQR complex subunit A</fullName>
    </alternativeName>
    <alternativeName>
        <fullName evidence="8">NQR-1 subunit A</fullName>
    </alternativeName>
</protein>
<gene>
    <name evidence="8" type="primary">nqrA</name>
    <name evidence="12" type="ORF">NG895_28910</name>
</gene>
<comment type="function">
    <text evidence="8">NQR complex catalyzes the reduction of ubiquinone-1 to ubiquinol by two successive reactions, coupled with the transport of Na(+) ions from the cytoplasm to the periplasm. NqrA to NqrE are probably involved in the second step, the conversion of ubisemiquinone to ubiquinol.</text>
</comment>
<dbReference type="PANTHER" id="PTHR37839:SF1">
    <property type="entry name" value="NA(+)-TRANSLOCATING NADH-QUINONE REDUCTASE SUBUNIT A"/>
    <property type="match status" value="1"/>
</dbReference>
<evidence type="ECO:0000259" key="9">
    <source>
        <dbReference type="Pfam" id="PF05896"/>
    </source>
</evidence>
<keyword evidence="4 8" id="KW-0915">Sodium</keyword>
<feature type="domain" description="NqrA N-terminal barrel-sandwich hybrid" evidence="9">
    <location>
        <begin position="6"/>
        <end position="97"/>
    </location>
</feature>
<dbReference type="PANTHER" id="PTHR37839">
    <property type="entry name" value="NA(+)-TRANSLOCATING NADH-QUINONE REDUCTASE SUBUNIT A"/>
    <property type="match status" value="1"/>
</dbReference>
<dbReference type="EMBL" id="JAMXLR010000092">
    <property type="protein sequence ID" value="MCO6047945.1"/>
    <property type="molecule type" value="Genomic_DNA"/>
</dbReference>
<dbReference type="GO" id="GO:0006814">
    <property type="term" value="P:sodium ion transport"/>
    <property type="evidence" value="ECO:0007669"/>
    <property type="project" value="UniProtKB-UniRule"/>
</dbReference>
<evidence type="ECO:0000259" key="11">
    <source>
        <dbReference type="Pfam" id="PF24836"/>
    </source>
</evidence>
<evidence type="ECO:0000256" key="8">
    <source>
        <dbReference type="HAMAP-Rule" id="MF_00425"/>
    </source>
</evidence>
<evidence type="ECO:0000313" key="12">
    <source>
        <dbReference type="EMBL" id="MCO6047945.1"/>
    </source>
</evidence>
<dbReference type="InterPro" id="IPR022615">
    <property type="entry name" value="NqrA_C_domain"/>
</dbReference>
<dbReference type="HAMAP" id="MF_00425">
    <property type="entry name" value="NqrA"/>
    <property type="match status" value="1"/>
</dbReference>
<keyword evidence="13" id="KW-1185">Reference proteome</keyword>
<evidence type="ECO:0000256" key="1">
    <source>
        <dbReference type="ARBA" id="ARBA00022448"/>
    </source>
</evidence>
<accession>A0A9X2FF49</accession>
<dbReference type="InterPro" id="IPR056147">
    <property type="entry name" value="NQRA_N"/>
</dbReference>
<sequence>MTQQHQIKRGLDVPIAGEPYQEIGEAPPISSVAIVGDDYVGMKPTMLVAEGDVVKRGQVLFTEKKLPTVNYVAPAPGRVKSIERGAKRKFLSLIIDLEGEDAVEFESFVDSNLSQLPSAKVREQLLASGLWTALRVRPFSKVPDPETVPHALFITAIDTDPLAADPKVVIDRREADFVSGLQALSTLTDGKTYLCKATGVSLPGEDLDCVEVASFSGPHPAGLPGTHIHFLSPVNLERHAWYINYQDVLAVGHLFNTGQLNTERVVSLAGPAAKNPRLLRTQLGANLTELTAGECEDTEFGVRVISGSVLSGRKSVAPVNYLSRYHNCVSLVPEGRQRELMGWSGPGFNKFSIKPIFASALSAGKKFAMTTSTEGSHRAIVPLGSFEKVMPLDIIATPLLKSLVVEDSEQAQALGCLELDEEDLALCTFVDTGKHDFGPYLRRNLTTIEREG</sequence>
<dbReference type="InterPro" id="IPR008703">
    <property type="entry name" value="NqrA"/>
</dbReference>
<keyword evidence="7 8" id="KW-0739">Sodium transport</keyword>
<dbReference type="EC" id="7.2.1.1" evidence="8"/>
<keyword evidence="5 8" id="KW-0406">Ion transport</keyword>
<evidence type="ECO:0000256" key="3">
    <source>
        <dbReference type="ARBA" id="ARBA00023027"/>
    </source>
</evidence>
<keyword evidence="1 8" id="KW-0813">Transport</keyword>
<evidence type="ECO:0000313" key="13">
    <source>
        <dbReference type="Proteomes" id="UP001155241"/>
    </source>
</evidence>
<comment type="subunit">
    <text evidence="8">Composed of six subunits; NqrA, NqrB, NqrC, NqrD, NqrE and NqrF.</text>
</comment>
<dbReference type="NCBIfam" id="TIGR01936">
    <property type="entry name" value="nqrA"/>
    <property type="match status" value="1"/>
</dbReference>
<dbReference type="Pfam" id="PF05896">
    <property type="entry name" value="NQRA_N"/>
    <property type="match status" value="1"/>
</dbReference>
<dbReference type="Proteomes" id="UP001155241">
    <property type="component" value="Unassembled WGS sequence"/>
</dbReference>
<proteinExistence type="inferred from homology"/>
<organism evidence="12 13">
    <name type="scientific">Aeoliella straminimaris</name>
    <dbReference type="NCBI Taxonomy" id="2954799"/>
    <lineage>
        <taxon>Bacteria</taxon>
        <taxon>Pseudomonadati</taxon>
        <taxon>Planctomycetota</taxon>
        <taxon>Planctomycetia</taxon>
        <taxon>Pirellulales</taxon>
        <taxon>Lacipirellulaceae</taxon>
        <taxon>Aeoliella</taxon>
    </lineage>
</organism>
<evidence type="ECO:0000259" key="10">
    <source>
        <dbReference type="Pfam" id="PF11973"/>
    </source>
</evidence>
<name>A0A9X2FF49_9BACT</name>
<evidence type="ECO:0000256" key="4">
    <source>
        <dbReference type="ARBA" id="ARBA00023053"/>
    </source>
</evidence>
<dbReference type="InterPro" id="IPR056148">
    <property type="entry name" value="NQRA_2nd"/>
</dbReference>